<organism evidence="1 2">
    <name type="scientific">Sphaerobolus stellatus (strain SS14)</name>
    <dbReference type="NCBI Taxonomy" id="990650"/>
    <lineage>
        <taxon>Eukaryota</taxon>
        <taxon>Fungi</taxon>
        <taxon>Dikarya</taxon>
        <taxon>Basidiomycota</taxon>
        <taxon>Agaricomycotina</taxon>
        <taxon>Agaricomycetes</taxon>
        <taxon>Phallomycetidae</taxon>
        <taxon>Geastrales</taxon>
        <taxon>Sphaerobolaceae</taxon>
        <taxon>Sphaerobolus</taxon>
    </lineage>
</organism>
<name>A0A0C9UI69_SPHS4</name>
<gene>
    <name evidence="1" type="ORF">M422DRAFT_254231</name>
</gene>
<evidence type="ECO:0000313" key="2">
    <source>
        <dbReference type="Proteomes" id="UP000054279"/>
    </source>
</evidence>
<keyword evidence="2" id="KW-1185">Reference proteome</keyword>
<dbReference type="AlphaFoldDB" id="A0A0C9UI69"/>
<evidence type="ECO:0000313" key="1">
    <source>
        <dbReference type="EMBL" id="KIJ42763.1"/>
    </source>
</evidence>
<sequence length="153" mass="17401">MFLAHRVSQYTISQSNAIIPARQSNKPEQVEALEDVRAEKCRIVEVIEDHAWVIYGLPFRKLQEKEGGLYPASHESLIHLEAALANVKNLARELLWPCQIMLDRHTNTVKTICSDIVKQFRHADIFFSNFIVPLLVILGVDFVEAGCTMLNNT</sequence>
<dbReference type="EMBL" id="KN837128">
    <property type="protein sequence ID" value="KIJ42763.1"/>
    <property type="molecule type" value="Genomic_DNA"/>
</dbReference>
<dbReference type="HOGENOM" id="CLU_1714475_0_0_1"/>
<dbReference type="Proteomes" id="UP000054279">
    <property type="component" value="Unassembled WGS sequence"/>
</dbReference>
<proteinExistence type="predicted"/>
<accession>A0A0C9UI69</accession>
<reference evidence="1 2" key="1">
    <citation type="submission" date="2014-06" db="EMBL/GenBank/DDBJ databases">
        <title>Evolutionary Origins and Diversification of the Mycorrhizal Mutualists.</title>
        <authorList>
            <consortium name="DOE Joint Genome Institute"/>
            <consortium name="Mycorrhizal Genomics Consortium"/>
            <person name="Kohler A."/>
            <person name="Kuo A."/>
            <person name="Nagy L.G."/>
            <person name="Floudas D."/>
            <person name="Copeland A."/>
            <person name="Barry K.W."/>
            <person name="Cichocki N."/>
            <person name="Veneault-Fourrey C."/>
            <person name="LaButti K."/>
            <person name="Lindquist E.A."/>
            <person name="Lipzen A."/>
            <person name="Lundell T."/>
            <person name="Morin E."/>
            <person name="Murat C."/>
            <person name="Riley R."/>
            <person name="Ohm R."/>
            <person name="Sun H."/>
            <person name="Tunlid A."/>
            <person name="Henrissat B."/>
            <person name="Grigoriev I.V."/>
            <person name="Hibbett D.S."/>
            <person name="Martin F."/>
        </authorList>
    </citation>
    <scope>NUCLEOTIDE SEQUENCE [LARGE SCALE GENOMIC DNA]</scope>
    <source>
        <strain evidence="1 2">SS14</strain>
    </source>
</reference>
<protein>
    <submittedName>
        <fullName evidence="1">Uncharacterized protein</fullName>
    </submittedName>
</protein>